<feature type="compositionally biased region" description="Basic and acidic residues" evidence="4">
    <location>
        <begin position="59"/>
        <end position="72"/>
    </location>
</feature>
<feature type="region of interest" description="Disordered" evidence="4">
    <location>
        <begin position="1"/>
        <end position="166"/>
    </location>
</feature>
<dbReference type="SMART" id="SM00543">
    <property type="entry name" value="MIF4G"/>
    <property type="match status" value="1"/>
</dbReference>
<feature type="region of interest" description="Disordered" evidence="4">
    <location>
        <begin position="200"/>
        <end position="256"/>
    </location>
</feature>
<evidence type="ECO:0000256" key="3">
    <source>
        <dbReference type="ARBA" id="ARBA00023242"/>
    </source>
</evidence>
<evidence type="ECO:0000313" key="6">
    <source>
        <dbReference type="EMBL" id="KAJ6440875.1"/>
    </source>
</evidence>
<dbReference type="Gene3D" id="1.25.40.180">
    <property type="match status" value="1"/>
</dbReference>
<dbReference type="InterPro" id="IPR016024">
    <property type="entry name" value="ARM-type_fold"/>
</dbReference>
<dbReference type="GO" id="GO:0005730">
    <property type="term" value="C:nucleolus"/>
    <property type="evidence" value="ECO:0007669"/>
    <property type="project" value="UniProtKB-SubCell"/>
</dbReference>
<evidence type="ECO:0000313" key="7">
    <source>
        <dbReference type="Proteomes" id="UP001163105"/>
    </source>
</evidence>
<feature type="compositionally biased region" description="Basic residues" evidence="4">
    <location>
        <begin position="48"/>
        <end position="57"/>
    </location>
</feature>
<keyword evidence="7" id="KW-1185">Reference proteome</keyword>
<dbReference type="SUPFAM" id="SSF48371">
    <property type="entry name" value="ARM repeat"/>
    <property type="match status" value="1"/>
</dbReference>
<dbReference type="PROSITE" id="PS51366">
    <property type="entry name" value="MI"/>
    <property type="match status" value="1"/>
</dbReference>
<accession>A0AB34FNY6</accession>
<dbReference type="Pfam" id="PF02854">
    <property type="entry name" value="MIF4G"/>
    <property type="match status" value="1"/>
</dbReference>
<dbReference type="InterPro" id="IPR003890">
    <property type="entry name" value="MIF4G-like_typ-3"/>
</dbReference>
<dbReference type="AlphaFoldDB" id="A0AB34FNY6"/>
<feature type="compositionally biased region" description="Acidic residues" evidence="4">
    <location>
        <begin position="122"/>
        <end position="136"/>
    </location>
</feature>
<comment type="caution">
    <text evidence="6">The sequence shown here is derived from an EMBL/GenBank/DDBJ whole genome shotgun (WGS) entry which is preliminary data.</text>
</comment>
<proteinExistence type="inferred from homology"/>
<reference evidence="6" key="1">
    <citation type="submission" date="2023-01" db="EMBL/GenBank/DDBJ databases">
        <title>The growth and conidiation of Purpureocillium lavendulum are regulated by nitrogen source and histone H3K14 acetylation.</title>
        <authorList>
            <person name="Tang P."/>
            <person name="Han J."/>
            <person name="Zhang C."/>
            <person name="Tang P."/>
            <person name="Qi F."/>
            <person name="Zhang K."/>
            <person name="Liang L."/>
        </authorList>
    </citation>
    <scope>NUCLEOTIDE SEQUENCE</scope>
    <source>
        <strain evidence="6">YMF1.00683</strain>
    </source>
</reference>
<keyword evidence="3" id="KW-0539">Nucleus</keyword>
<sequence length="869" mass="96643">MPANSVPELQQKLFRRMGIDTPTTGTSQRARPVNRPTKPTSRKDERKAHRAQKKFQRYSRSEALRDVIEPGTHRAAARAPPAAPSRSMRKLSASVSEHDNDGDSPQSEDRLQEEPDYGNSDSDGDGDGEGSDEDIDVSLGPQTSSSAARNGLSATMREKISQDDAEIEDFERKLGIKKGRKSLPKAFADDGLDELLGSVAADASESEGETNKRKRDYEDWLSSKRRKAAPQPALVHESDSEQFSDDDFISNATEDDHDIIRAGGSRRVYLDDSDECFEGFGSEKDDAPPPTVRQRENPYVAPTAGAVVAKYVPPSMRNASASGDEAKERLRKQIQGQINRLTDSNILSIVDAIESFYQRNARGDVTEILTDAMMAQICKPEALPDQFLVLIGGLCAAIYKIIGSSFGSHLVRRIVKDFGSEFERANEESSDKSSIRKEASNIVTFLTQLYVFEVVSCRILFDYMERFLNNLSEVNVELLLRICRMAGKLLRRDDTQALKHVSSALGKAVSKIGYANVSVRTKFMIETINDLKNSKPKAKGTDSGIVSEHVLRMRKRLGELKSRSRRLDGLAPMGMGLQDVEGSDTRGKWWLVGASVPSYVGAAERAENVTRGREDNNTHLSDDDEDMDFVLPDYPRKARAQGLSTTAQMAIFTALLSANSHEHGYQQFVNLKLKKDDQLEIARVLVQCVGSEAQYNEYYALVGGLACQNSRVRFALQDRLWKIFRGLGESLFGEDGDDEETAEGERMRDERRAANVAHFYASLVADGAMSIAILKPLELPEVNRWTSAFVETLMVSLLEHCRGKATMEEANVLRVFGPARETPTLAAGVHWFLRKRVRQSKLIGTKDRKKLDRVRQRAQAVVHAVGIKD</sequence>
<dbReference type="InterPro" id="IPR050781">
    <property type="entry name" value="CWC22_splicing_factor"/>
</dbReference>
<evidence type="ECO:0000256" key="1">
    <source>
        <dbReference type="ARBA" id="ARBA00004604"/>
    </source>
</evidence>
<dbReference type="PANTHER" id="PTHR18034:SF4">
    <property type="entry name" value="NUCLEOLAR MIF4G DOMAIN-CONTAINING PROTEIN 1"/>
    <property type="match status" value="1"/>
</dbReference>
<evidence type="ECO:0000256" key="4">
    <source>
        <dbReference type="SAM" id="MobiDB-lite"/>
    </source>
</evidence>
<organism evidence="6 7">
    <name type="scientific">Purpureocillium lavendulum</name>
    <dbReference type="NCBI Taxonomy" id="1247861"/>
    <lineage>
        <taxon>Eukaryota</taxon>
        <taxon>Fungi</taxon>
        <taxon>Dikarya</taxon>
        <taxon>Ascomycota</taxon>
        <taxon>Pezizomycotina</taxon>
        <taxon>Sordariomycetes</taxon>
        <taxon>Hypocreomycetidae</taxon>
        <taxon>Hypocreales</taxon>
        <taxon>Ophiocordycipitaceae</taxon>
        <taxon>Purpureocillium</taxon>
    </lineage>
</organism>
<dbReference type="InterPro" id="IPR003891">
    <property type="entry name" value="Initiation_fac_eIF4g_MI"/>
</dbReference>
<dbReference type="Proteomes" id="UP001163105">
    <property type="component" value="Unassembled WGS sequence"/>
</dbReference>
<gene>
    <name evidence="6" type="primary">NOM1</name>
    <name evidence="6" type="ORF">O9K51_06667</name>
</gene>
<comment type="subcellular location">
    <subcellularLocation>
        <location evidence="1">Nucleus</location>
        <location evidence="1">Nucleolus</location>
    </subcellularLocation>
</comment>
<evidence type="ECO:0000259" key="5">
    <source>
        <dbReference type="PROSITE" id="PS51366"/>
    </source>
</evidence>
<protein>
    <submittedName>
        <fullName evidence="6">MIF4G domain-containing protein</fullName>
    </submittedName>
</protein>
<dbReference type="EMBL" id="JAQHRD010000005">
    <property type="protein sequence ID" value="KAJ6440875.1"/>
    <property type="molecule type" value="Genomic_DNA"/>
</dbReference>
<feature type="compositionally biased region" description="Basic and acidic residues" evidence="4">
    <location>
        <begin position="209"/>
        <end position="222"/>
    </location>
</feature>
<dbReference type="GO" id="GO:0003723">
    <property type="term" value="F:RNA binding"/>
    <property type="evidence" value="ECO:0007669"/>
    <property type="project" value="InterPro"/>
</dbReference>
<name>A0AB34FNY6_9HYPO</name>
<feature type="compositionally biased region" description="Basic and acidic residues" evidence="4">
    <location>
        <begin position="96"/>
        <end position="113"/>
    </location>
</feature>
<feature type="domain" description="MI" evidence="5">
    <location>
        <begin position="642"/>
        <end position="779"/>
    </location>
</feature>
<comment type="similarity">
    <text evidence="2">Belongs to the CWC22 family.</text>
</comment>
<dbReference type="PANTHER" id="PTHR18034">
    <property type="entry name" value="CELL CYCLE CONTROL PROTEIN CWF22-RELATED"/>
    <property type="match status" value="1"/>
</dbReference>
<evidence type="ECO:0000256" key="2">
    <source>
        <dbReference type="ARBA" id="ARBA00006856"/>
    </source>
</evidence>
<feature type="compositionally biased region" description="Acidic residues" evidence="4">
    <location>
        <begin position="240"/>
        <end position="256"/>
    </location>
</feature>
<dbReference type="GO" id="GO:0042274">
    <property type="term" value="P:ribosomal small subunit biogenesis"/>
    <property type="evidence" value="ECO:0007669"/>
    <property type="project" value="TreeGrafter"/>
</dbReference>
<feature type="compositionally biased region" description="Low complexity" evidence="4">
    <location>
        <begin position="77"/>
        <end position="86"/>
    </location>
</feature>